<evidence type="ECO:0000313" key="3">
    <source>
        <dbReference type="Proteomes" id="UP000199494"/>
    </source>
</evidence>
<sequence length="69" mass="7525">MVAYGAVEAEIRIYVTSTDRKRVYCPQCRTVTEAVCVTGQRVACEGCGGSLRVDTHVSRRHGAYLGVCD</sequence>
<dbReference type="InterPro" id="IPR048037">
    <property type="entry name" value="DmmA-like_C"/>
</dbReference>
<dbReference type="Pfam" id="PF22289">
    <property type="entry name" value="DmmA-like_C"/>
    <property type="match status" value="1"/>
</dbReference>
<gene>
    <name evidence="2" type="ORF">SAMN05421630_107165</name>
</gene>
<dbReference type="EMBL" id="FMZE01000007">
    <property type="protein sequence ID" value="SDD29459.1"/>
    <property type="molecule type" value="Genomic_DNA"/>
</dbReference>
<name>A0A1G6TKA5_9PSEU</name>
<protein>
    <recommendedName>
        <fullName evidence="1">Dimethylamine monooxygenase subunit DmmA-like C-terminal domain-containing protein</fullName>
    </recommendedName>
</protein>
<dbReference type="Proteomes" id="UP000199494">
    <property type="component" value="Unassembled WGS sequence"/>
</dbReference>
<keyword evidence="3" id="KW-1185">Reference proteome</keyword>
<feature type="domain" description="Dimethylamine monooxygenase subunit DmmA-like C-terminal" evidence="1">
    <location>
        <begin position="22"/>
        <end position="67"/>
    </location>
</feature>
<dbReference type="AlphaFoldDB" id="A0A1G6TKA5"/>
<accession>A0A1G6TKA5</accession>
<evidence type="ECO:0000259" key="1">
    <source>
        <dbReference type="Pfam" id="PF22289"/>
    </source>
</evidence>
<organism evidence="2 3">
    <name type="scientific">Prauserella marina</name>
    <dbReference type="NCBI Taxonomy" id="530584"/>
    <lineage>
        <taxon>Bacteria</taxon>
        <taxon>Bacillati</taxon>
        <taxon>Actinomycetota</taxon>
        <taxon>Actinomycetes</taxon>
        <taxon>Pseudonocardiales</taxon>
        <taxon>Pseudonocardiaceae</taxon>
        <taxon>Prauserella</taxon>
    </lineage>
</organism>
<evidence type="ECO:0000313" key="2">
    <source>
        <dbReference type="EMBL" id="SDD29459.1"/>
    </source>
</evidence>
<reference evidence="2 3" key="1">
    <citation type="submission" date="2016-10" db="EMBL/GenBank/DDBJ databases">
        <authorList>
            <person name="de Groot N.N."/>
        </authorList>
    </citation>
    <scope>NUCLEOTIDE SEQUENCE [LARGE SCALE GENOMIC DNA]</scope>
    <source>
        <strain evidence="2 3">CGMCC 4.5506</strain>
    </source>
</reference>
<dbReference type="NCBIfam" id="NF041259">
    <property type="entry name" value="mono_DmmA_fam"/>
    <property type="match status" value="1"/>
</dbReference>
<proteinExistence type="predicted"/>